<sequence length="46" mass="5242">MNVMVHTFLQIPSVGRLCRVPELSNFQNDPCRQTPNLVVSPKFRGD</sequence>
<dbReference type="EMBL" id="UINC01053742">
    <property type="protein sequence ID" value="SVB70640.1"/>
    <property type="molecule type" value="Genomic_DNA"/>
</dbReference>
<proteinExistence type="predicted"/>
<reference evidence="1" key="1">
    <citation type="submission" date="2018-05" db="EMBL/GenBank/DDBJ databases">
        <authorList>
            <person name="Lanie J.A."/>
            <person name="Ng W.-L."/>
            <person name="Kazmierczak K.M."/>
            <person name="Andrzejewski T.M."/>
            <person name="Davidsen T.M."/>
            <person name="Wayne K.J."/>
            <person name="Tettelin H."/>
            <person name="Glass J.I."/>
            <person name="Rusch D."/>
            <person name="Podicherti R."/>
            <person name="Tsui H.-C.T."/>
            <person name="Winkler M.E."/>
        </authorList>
    </citation>
    <scope>NUCLEOTIDE SEQUENCE</scope>
</reference>
<evidence type="ECO:0000313" key="1">
    <source>
        <dbReference type="EMBL" id="SVB70640.1"/>
    </source>
</evidence>
<gene>
    <name evidence="1" type="ORF">METZ01_LOCUS223494</name>
</gene>
<organism evidence="1">
    <name type="scientific">marine metagenome</name>
    <dbReference type="NCBI Taxonomy" id="408172"/>
    <lineage>
        <taxon>unclassified sequences</taxon>
        <taxon>metagenomes</taxon>
        <taxon>ecological metagenomes</taxon>
    </lineage>
</organism>
<dbReference type="AlphaFoldDB" id="A0A382G5U4"/>
<feature type="non-terminal residue" evidence="1">
    <location>
        <position position="46"/>
    </location>
</feature>
<accession>A0A382G5U4</accession>
<protein>
    <submittedName>
        <fullName evidence="1">Uncharacterized protein</fullName>
    </submittedName>
</protein>
<name>A0A382G5U4_9ZZZZ</name>